<accession>H8Z9B5</accession>
<feature type="transmembrane region" description="Helical" evidence="1">
    <location>
        <begin position="268"/>
        <end position="286"/>
    </location>
</feature>
<dbReference type="EMBL" id="JH604633">
    <property type="protein sequence ID" value="EHY66546.1"/>
    <property type="molecule type" value="Genomic_DNA"/>
</dbReference>
<dbReference type="HOGENOM" id="CLU_950252_0_0_1"/>
<evidence type="ECO:0000256" key="1">
    <source>
        <dbReference type="SAM" id="Phobius"/>
    </source>
</evidence>
<gene>
    <name evidence="2" type="ORF">NERG_00186</name>
</gene>
<proteinExistence type="predicted"/>
<dbReference type="AlphaFoldDB" id="H8Z9B5"/>
<sequence>MKLAQTVQLLFQEITRFMDMHKEESSLMKRVPEKIENMPEIEQIIDRDIHRLRFCVRSSDGEEEASEIDKNSKPVMYLRKIAAKLYSIEEYYQEILDFLIPIIYTEVAADKDVEYSKVEKDCMAIYESFLYEYLKNQYALALRYETTLQKMEGYYIVKEIDFEQIKGTFIELSHTALWFSRTFAYEDLVYIYAYLLRSELHAPYVFFLASIRIIREREEVKPMFDLKKRSAILGEKKMKGLIVKSKELDKKIGHFFKDGLLTNKTTTFMVLAGVGVVAAVAAGLCMSRHKSTKE</sequence>
<dbReference type="Proteomes" id="UP000005622">
    <property type="component" value="Unassembled WGS sequence"/>
</dbReference>
<evidence type="ECO:0008006" key="3">
    <source>
        <dbReference type="Google" id="ProtNLM"/>
    </source>
</evidence>
<reference evidence="2" key="1">
    <citation type="submission" date="2011-03" db="EMBL/GenBank/DDBJ databases">
        <title>The Genome Sequence of Nematocida sp1 strain ERTm2.</title>
        <authorList>
            <consortium name="The Broad Institute Genome Sequencing Platform"/>
            <consortium name="The Broad Institute Genome Sequencing Center for Infectious Disease"/>
            <person name="Cuomo C."/>
            <person name="Troemel E."/>
            <person name="Young S.K."/>
            <person name="Zeng Q."/>
            <person name="Gargeya S."/>
            <person name="Fitzgerald M."/>
            <person name="Haas B."/>
            <person name="Abouelleil A."/>
            <person name="Alvarado L."/>
            <person name="Arachchi H.M."/>
            <person name="Berlin A."/>
            <person name="Brown A."/>
            <person name="Chapman S.B."/>
            <person name="Chen Z."/>
            <person name="Dunbar C."/>
            <person name="Freedman E."/>
            <person name="Gearin G."/>
            <person name="Gellesch M."/>
            <person name="Goldberg J."/>
            <person name="Griggs A."/>
            <person name="Gujja S."/>
            <person name="Heilman E.R."/>
            <person name="Heiman D."/>
            <person name="Howarth C."/>
            <person name="Larson L."/>
            <person name="Lui A."/>
            <person name="MacDonald P.J.P."/>
            <person name="Mehta T."/>
            <person name="Montmayeur A."/>
            <person name="Murphy C."/>
            <person name="Neiman D."/>
            <person name="Pearson M."/>
            <person name="Priest M."/>
            <person name="Roberts A."/>
            <person name="Saif S."/>
            <person name="Shea T."/>
            <person name="Shenoy N."/>
            <person name="Sisk P."/>
            <person name="Stolte C."/>
            <person name="Sykes S."/>
            <person name="White J."/>
            <person name="Yandava C."/>
            <person name="Wortman J."/>
            <person name="Nusbaum C."/>
            <person name="Birren B."/>
        </authorList>
    </citation>
    <scope>NUCLEOTIDE SEQUENCE</scope>
    <source>
        <strain evidence="2">ERTm2</strain>
    </source>
</reference>
<name>H8Z9B5_NEMA1</name>
<keyword evidence="1" id="KW-0472">Membrane</keyword>
<evidence type="ECO:0000313" key="2">
    <source>
        <dbReference type="EMBL" id="EHY66546.1"/>
    </source>
</evidence>
<keyword evidence="1" id="KW-0812">Transmembrane</keyword>
<keyword evidence="1" id="KW-1133">Transmembrane helix</keyword>
<protein>
    <recommendedName>
        <fullName evidence="3">Rab-GAP TBC domain-containing protein</fullName>
    </recommendedName>
</protein>
<organism evidence="2">
    <name type="scientific">Nematocida ausubeli (strain ATCC PRA-371 / ERTm2)</name>
    <name type="common">Nematode killer fungus</name>
    <dbReference type="NCBI Taxonomy" id="1913371"/>
    <lineage>
        <taxon>Eukaryota</taxon>
        <taxon>Fungi</taxon>
        <taxon>Fungi incertae sedis</taxon>
        <taxon>Microsporidia</taxon>
        <taxon>Nematocida</taxon>
    </lineage>
</organism>